<feature type="non-terminal residue" evidence="14">
    <location>
        <position position="970"/>
    </location>
</feature>
<name>A0AAD7UPP8_9FUNG</name>
<proteinExistence type="predicted"/>
<evidence type="ECO:0000256" key="8">
    <source>
        <dbReference type="ARBA" id="ARBA00022908"/>
    </source>
</evidence>
<feature type="domain" description="Retrotransposon gag" evidence="12">
    <location>
        <begin position="103"/>
        <end position="190"/>
    </location>
</feature>
<keyword evidence="2" id="KW-0548">Nucleotidyltransferase</keyword>
<feature type="domain" description="Reverse transcriptase" evidence="11">
    <location>
        <begin position="625"/>
        <end position="784"/>
    </location>
</feature>
<dbReference type="EMBL" id="JARTCD010000350">
    <property type="protein sequence ID" value="KAJ8651282.1"/>
    <property type="molecule type" value="Genomic_DNA"/>
</dbReference>
<evidence type="ECO:0000256" key="9">
    <source>
        <dbReference type="ARBA" id="ARBA00023268"/>
    </source>
</evidence>
<evidence type="ECO:0000256" key="6">
    <source>
        <dbReference type="ARBA" id="ARBA00022842"/>
    </source>
</evidence>
<reference evidence="14 15" key="1">
    <citation type="submission" date="2023-03" db="EMBL/GenBank/DDBJ databases">
        <title>Genome sequence of Lichtheimia ornata CBS 291.66.</title>
        <authorList>
            <person name="Mohabir J.T."/>
            <person name="Shea T.P."/>
            <person name="Kurbessoian T."/>
            <person name="Berby B."/>
            <person name="Fontaine J."/>
            <person name="Livny J."/>
            <person name="Gnirke A."/>
            <person name="Stajich J.E."/>
            <person name="Cuomo C.A."/>
        </authorList>
    </citation>
    <scope>NUCLEOTIDE SEQUENCE [LARGE SCALE GENOMIC DNA]</scope>
    <source>
        <strain evidence="14">CBS 291.66</strain>
    </source>
</reference>
<dbReference type="RefSeq" id="XP_058336197.1">
    <property type="nucleotide sequence ID" value="XM_058493037.1"/>
</dbReference>
<dbReference type="InterPro" id="IPR000477">
    <property type="entry name" value="RT_dom"/>
</dbReference>
<dbReference type="GeneID" id="83220492"/>
<keyword evidence="6" id="KW-0460">Magnesium</keyword>
<dbReference type="PROSITE" id="PS00141">
    <property type="entry name" value="ASP_PROTEASE"/>
    <property type="match status" value="1"/>
</dbReference>
<dbReference type="GO" id="GO:0003723">
    <property type="term" value="F:RNA binding"/>
    <property type="evidence" value="ECO:0007669"/>
    <property type="project" value="UniProtKB-KW"/>
</dbReference>
<evidence type="ECO:0000256" key="1">
    <source>
        <dbReference type="ARBA" id="ARBA00022679"/>
    </source>
</evidence>
<dbReference type="PANTHER" id="PTHR37984:SF5">
    <property type="entry name" value="PROTEIN NYNRIN-LIKE"/>
    <property type="match status" value="1"/>
</dbReference>
<evidence type="ECO:0000259" key="12">
    <source>
        <dbReference type="Pfam" id="PF03732"/>
    </source>
</evidence>
<dbReference type="GO" id="GO:0004519">
    <property type="term" value="F:endonuclease activity"/>
    <property type="evidence" value="ECO:0007669"/>
    <property type="project" value="UniProtKB-KW"/>
</dbReference>
<keyword evidence="4" id="KW-0645">Protease</keyword>
<dbReference type="GO" id="GO:0015074">
    <property type="term" value="P:DNA integration"/>
    <property type="evidence" value="ECO:0007669"/>
    <property type="project" value="UniProtKB-KW"/>
</dbReference>
<dbReference type="Gene3D" id="2.40.70.10">
    <property type="entry name" value="Acid Proteases"/>
    <property type="match status" value="1"/>
</dbReference>
<dbReference type="Pfam" id="PF00078">
    <property type="entry name" value="RVT_1"/>
    <property type="match status" value="1"/>
</dbReference>
<feature type="region of interest" description="Disordered" evidence="10">
    <location>
        <begin position="321"/>
        <end position="355"/>
    </location>
</feature>
<feature type="domain" description="Reverse transcriptase/retrotransposon-derived protein RNase H-like" evidence="13">
    <location>
        <begin position="848"/>
        <end position="946"/>
    </location>
</feature>
<dbReference type="CDD" id="cd09274">
    <property type="entry name" value="RNase_HI_RT_Ty3"/>
    <property type="match status" value="1"/>
</dbReference>
<evidence type="ECO:0000256" key="2">
    <source>
        <dbReference type="ARBA" id="ARBA00022695"/>
    </source>
</evidence>
<evidence type="ECO:0000313" key="15">
    <source>
        <dbReference type="Proteomes" id="UP001234581"/>
    </source>
</evidence>
<evidence type="ECO:0000313" key="14">
    <source>
        <dbReference type="EMBL" id="KAJ8651282.1"/>
    </source>
</evidence>
<evidence type="ECO:0008006" key="16">
    <source>
        <dbReference type="Google" id="ProtNLM"/>
    </source>
</evidence>
<protein>
    <recommendedName>
        <fullName evidence="16">Reverse transcriptase domain-containing protein</fullName>
    </recommendedName>
</protein>
<dbReference type="InterPro" id="IPR050951">
    <property type="entry name" value="Retrovirus_Pol_polyprotein"/>
</dbReference>
<gene>
    <name evidence="14" type="ORF">O0I10_013233</name>
</gene>
<dbReference type="SUPFAM" id="SSF50630">
    <property type="entry name" value="Acid proteases"/>
    <property type="match status" value="1"/>
</dbReference>
<dbReference type="CDD" id="cd00303">
    <property type="entry name" value="retropepsin_like"/>
    <property type="match status" value="1"/>
</dbReference>
<evidence type="ECO:0000256" key="10">
    <source>
        <dbReference type="SAM" id="MobiDB-lite"/>
    </source>
</evidence>
<keyword evidence="8" id="KW-0229">DNA integration</keyword>
<dbReference type="Pfam" id="PF03732">
    <property type="entry name" value="Retrotrans_gag"/>
    <property type="match status" value="1"/>
</dbReference>
<evidence type="ECO:0000259" key="11">
    <source>
        <dbReference type="Pfam" id="PF00078"/>
    </source>
</evidence>
<keyword evidence="5" id="KW-0255">Endonuclease</keyword>
<dbReference type="AlphaFoldDB" id="A0AAD7UPP8"/>
<dbReference type="InterPro" id="IPR001969">
    <property type="entry name" value="Aspartic_peptidase_AS"/>
</dbReference>
<dbReference type="GO" id="GO:0004190">
    <property type="term" value="F:aspartic-type endopeptidase activity"/>
    <property type="evidence" value="ECO:0007669"/>
    <property type="project" value="UniProtKB-KW"/>
</dbReference>
<keyword evidence="3" id="KW-0540">Nuclease</keyword>
<evidence type="ECO:0000256" key="5">
    <source>
        <dbReference type="ARBA" id="ARBA00022759"/>
    </source>
</evidence>
<dbReference type="Proteomes" id="UP001234581">
    <property type="component" value="Unassembled WGS sequence"/>
</dbReference>
<dbReference type="Pfam" id="PF17919">
    <property type="entry name" value="RT_RNaseH_2"/>
    <property type="match status" value="1"/>
</dbReference>
<comment type="caution">
    <text evidence="14">The sequence shown here is derived from an EMBL/GenBank/DDBJ whole genome shotgun (WGS) entry which is preliminary data.</text>
</comment>
<feature type="compositionally biased region" description="Basic residues" evidence="10">
    <location>
        <begin position="238"/>
        <end position="252"/>
    </location>
</feature>
<dbReference type="PANTHER" id="PTHR37984">
    <property type="entry name" value="PROTEIN CBG26694"/>
    <property type="match status" value="1"/>
</dbReference>
<dbReference type="FunFam" id="3.30.70.270:FF:000020">
    <property type="entry name" value="Transposon Tf2-6 polyprotein-like Protein"/>
    <property type="match status" value="1"/>
</dbReference>
<keyword evidence="9" id="KW-0511">Multifunctional enzyme</keyword>
<keyword evidence="7" id="KW-0694">RNA-binding</keyword>
<accession>A0AAD7UPP8</accession>
<feature type="region of interest" description="Disordered" evidence="10">
    <location>
        <begin position="234"/>
        <end position="272"/>
    </location>
</feature>
<dbReference type="Gene3D" id="3.30.70.270">
    <property type="match status" value="2"/>
</dbReference>
<dbReference type="InterPro" id="IPR043502">
    <property type="entry name" value="DNA/RNA_pol_sf"/>
</dbReference>
<evidence type="ECO:0000256" key="4">
    <source>
        <dbReference type="ARBA" id="ARBA00022750"/>
    </source>
</evidence>
<evidence type="ECO:0000256" key="3">
    <source>
        <dbReference type="ARBA" id="ARBA00022722"/>
    </source>
</evidence>
<evidence type="ECO:0000259" key="13">
    <source>
        <dbReference type="Pfam" id="PF17919"/>
    </source>
</evidence>
<feature type="compositionally biased region" description="Polar residues" evidence="10">
    <location>
        <begin position="326"/>
        <end position="336"/>
    </location>
</feature>
<dbReference type="InterPro" id="IPR005162">
    <property type="entry name" value="Retrotrans_gag_dom"/>
</dbReference>
<keyword evidence="1" id="KW-0808">Transferase</keyword>
<keyword evidence="4" id="KW-0064">Aspartyl protease</keyword>
<keyword evidence="5" id="KW-0378">Hydrolase</keyword>
<sequence>MAAGNRNHLKRLFSEIHQTKHLLKSFRKLKEEEYGNHEPKNKPTITQAKLSVRDIPPFQLKGSHVWRPDKEVFESAVHFLSSFQKVLNTGSVNKDLEWQKWLHVALHQDHDEWFESELADKGYTWEQAKVVFKKRFQSMDYIVSKATQAYSITMNSDESILDFATRFQACYRQGGLKDGEGLALRFMAALLPQVRDRVKLAWHAKHNGHPQRVDDIIQVAQTITEDKRVMDTYQPRNNSHRRHGNKRFRRHSPYAGSRNMPKRSGGSSHAAVGCDYHGPKAHHSSQECFKLNKNRNSKCDYCGKERLPGHRCDEYRQAMASRHKQNNTNGTSTTHTVRAIDRDDHTPSQSQNDYPTNDDIMEEIFSELDAISQHDHTSHSGNIIIRASTTFHSQNHSLMTPIIIQDKRLLGLVDSGASVSIINESLCHKYSWSIIPAEGSLQFAGKNHTTRRIGVTQPLTIHYNNKPPFTHQFEVMQTGDNIDCYVGLDLFSRLGISIHNLAFKWDDTQANPEKDYDTTYADIVQPNESPVGTKEQREQMMRELEPYMKANAAIPQSSFCTIPESIIRLPTPEGEKVYRRQYPLPIALETIIDDAVNTWLQNGTIIRASIDNGWNSPLTLADKKDASGKKTGKRPCLDPRLINQLLPDDRYPLPLIKQIFHRLHGSTIYTTLDLKNAFHRFRIHPDDQHKTTFTHRNIQYMFQGCPFGLKPLSSKFQRVMTYIFKDMPFVETFVDDIVIHSTTFNEHTGHIKQAISALTHVNLILNPAKCHFAQHTVYLLGFTISAKGKRPDPRKIEHVLQWPTPCTGKDIQSFLGIVNYFRDHIPKIAQLNAPLERLRNENSLQGKWTAEHDKHFSLLKKILSSDLILHHPDLRHPFYIATDASNTGIGAVLFQIVDNDKRYIEFAARALSTSERNYSTTRRELLAIVFALRRFHHFVWGNPFTLYTDHRSLTHLFTQPIANSMMINWF</sequence>
<dbReference type="CDD" id="cd01647">
    <property type="entry name" value="RT_LTR"/>
    <property type="match status" value="1"/>
</dbReference>
<dbReference type="GO" id="GO:0016779">
    <property type="term" value="F:nucleotidyltransferase activity"/>
    <property type="evidence" value="ECO:0007669"/>
    <property type="project" value="UniProtKB-KW"/>
</dbReference>
<dbReference type="GO" id="GO:0006508">
    <property type="term" value="P:proteolysis"/>
    <property type="evidence" value="ECO:0007669"/>
    <property type="project" value="InterPro"/>
</dbReference>
<dbReference type="InterPro" id="IPR041577">
    <property type="entry name" value="RT_RNaseH_2"/>
</dbReference>
<dbReference type="InterPro" id="IPR021109">
    <property type="entry name" value="Peptidase_aspartic_dom_sf"/>
</dbReference>
<organism evidence="14 15">
    <name type="scientific">Lichtheimia ornata</name>
    <dbReference type="NCBI Taxonomy" id="688661"/>
    <lineage>
        <taxon>Eukaryota</taxon>
        <taxon>Fungi</taxon>
        <taxon>Fungi incertae sedis</taxon>
        <taxon>Mucoromycota</taxon>
        <taxon>Mucoromycotina</taxon>
        <taxon>Mucoromycetes</taxon>
        <taxon>Mucorales</taxon>
        <taxon>Lichtheimiaceae</taxon>
        <taxon>Lichtheimia</taxon>
    </lineage>
</organism>
<dbReference type="SUPFAM" id="SSF56672">
    <property type="entry name" value="DNA/RNA polymerases"/>
    <property type="match status" value="1"/>
</dbReference>
<evidence type="ECO:0000256" key="7">
    <source>
        <dbReference type="ARBA" id="ARBA00022884"/>
    </source>
</evidence>
<dbReference type="Gene3D" id="3.10.10.10">
    <property type="entry name" value="HIV Type 1 Reverse Transcriptase, subunit A, domain 1"/>
    <property type="match status" value="1"/>
</dbReference>
<keyword evidence="15" id="KW-1185">Reference proteome</keyword>
<dbReference type="InterPro" id="IPR043128">
    <property type="entry name" value="Rev_trsase/Diguanyl_cyclase"/>
</dbReference>